<reference evidence="1" key="1">
    <citation type="journal article" date="2023" name="Mol. Phylogenet. Evol.">
        <title>Genome-scale phylogeny and comparative genomics of the fungal order Sordariales.</title>
        <authorList>
            <person name="Hensen N."/>
            <person name="Bonometti L."/>
            <person name="Westerberg I."/>
            <person name="Brannstrom I.O."/>
            <person name="Guillou S."/>
            <person name="Cros-Aarteil S."/>
            <person name="Calhoun S."/>
            <person name="Haridas S."/>
            <person name="Kuo A."/>
            <person name="Mondo S."/>
            <person name="Pangilinan J."/>
            <person name="Riley R."/>
            <person name="LaButti K."/>
            <person name="Andreopoulos B."/>
            <person name="Lipzen A."/>
            <person name="Chen C."/>
            <person name="Yan M."/>
            <person name="Daum C."/>
            <person name="Ng V."/>
            <person name="Clum A."/>
            <person name="Steindorff A."/>
            <person name="Ohm R.A."/>
            <person name="Martin F."/>
            <person name="Silar P."/>
            <person name="Natvig D.O."/>
            <person name="Lalanne C."/>
            <person name="Gautier V."/>
            <person name="Ament-Velasquez S.L."/>
            <person name="Kruys A."/>
            <person name="Hutchinson M.I."/>
            <person name="Powell A.J."/>
            <person name="Barry K."/>
            <person name="Miller A.N."/>
            <person name="Grigoriev I.V."/>
            <person name="Debuchy R."/>
            <person name="Gladieux P."/>
            <person name="Hiltunen Thoren M."/>
            <person name="Johannesson H."/>
        </authorList>
    </citation>
    <scope>NUCLEOTIDE SEQUENCE</scope>
    <source>
        <strain evidence="1">CBS 958.72</strain>
    </source>
</reference>
<keyword evidence="2" id="KW-1185">Reference proteome</keyword>
<gene>
    <name evidence="1" type="ORF">B0T24DRAFT_25131</name>
</gene>
<comment type="caution">
    <text evidence="1">The sequence shown here is derived from an EMBL/GenBank/DDBJ whole genome shotgun (WGS) entry which is preliminary data.</text>
</comment>
<evidence type="ECO:0000313" key="2">
    <source>
        <dbReference type="Proteomes" id="UP001287356"/>
    </source>
</evidence>
<name>A0AAE0NJS1_9PEZI</name>
<dbReference type="Proteomes" id="UP001287356">
    <property type="component" value="Unassembled WGS sequence"/>
</dbReference>
<proteinExistence type="predicted"/>
<accession>A0AAE0NJS1</accession>
<dbReference type="AlphaFoldDB" id="A0AAE0NJS1"/>
<organism evidence="1 2">
    <name type="scientific">Lasiosphaeria ovina</name>
    <dbReference type="NCBI Taxonomy" id="92902"/>
    <lineage>
        <taxon>Eukaryota</taxon>
        <taxon>Fungi</taxon>
        <taxon>Dikarya</taxon>
        <taxon>Ascomycota</taxon>
        <taxon>Pezizomycotina</taxon>
        <taxon>Sordariomycetes</taxon>
        <taxon>Sordariomycetidae</taxon>
        <taxon>Sordariales</taxon>
        <taxon>Lasiosphaeriaceae</taxon>
        <taxon>Lasiosphaeria</taxon>
    </lineage>
</organism>
<sequence length="212" mass="24127">MSTGKNRVRVRVRCLGIMFTFSKQRKCLDGELSCNQGIWMNKPAGDYKPRRKRARGRYPPPLHILPSFTRPLPPSSFRRRQARPLSGAVMMETEVLSRFSVIHRRTQPTNGIPRLAGGGECWPCMLSILDGQGEDCARCLPSRSRGRRHVGESCNKNLTWLFPYPSSSEPGRRGFWDWRGGPDPFDEVMLPQRASMSLGRDSYGRVSFLVWG</sequence>
<reference evidence="1" key="2">
    <citation type="submission" date="2023-06" db="EMBL/GenBank/DDBJ databases">
        <authorList>
            <consortium name="Lawrence Berkeley National Laboratory"/>
            <person name="Haridas S."/>
            <person name="Hensen N."/>
            <person name="Bonometti L."/>
            <person name="Westerberg I."/>
            <person name="Brannstrom I.O."/>
            <person name="Guillou S."/>
            <person name="Cros-Aarteil S."/>
            <person name="Calhoun S."/>
            <person name="Kuo A."/>
            <person name="Mondo S."/>
            <person name="Pangilinan J."/>
            <person name="Riley R."/>
            <person name="Labutti K."/>
            <person name="Andreopoulos B."/>
            <person name="Lipzen A."/>
            <person name="Chen C."/>
            <person name="Yanf M."/>
            <person name="Daum C."/>
            <person name="Ng V."/>
            <person name="Clum A."/>
            <person name="Steindorff A."/>
            <person name="Ohm R."/>
            <person name="Martin F."/>
            <person name="Silar P."/>
            <person name="Natvig D."/>
            <person name="Lalanne C."/>
            <person name="Gautier V."/>
            <person name="Ament-Velasquez S.L."/>
            <person name="Kruys A."/>
            <person name="Hutchinson M.I."/>
            <person name="Powell A.J."/>
            <person name="Barry K."/>
            <person name="Miller A.N."/>
            <person name="Grigoriev I.V."/>
            <person name="Debuchy R."/>
            <person name="Gladieux P."/>
            <person name="Thoren M.H."/>
            <person name="Johannesson H."/>
        </authorList>
    </citation>
    <scope>NUCLEOTIDE SEQUENCE</scope>
    <source>
        <strain evidence="1">CBS 958.72</strain>
    </source>
</reference>
<evidence type="ECO:0000313" key="1">
    <source>
        <dbReference type="EMBL" id="KAK3382846.1"/>
    </source>
</evidence>
<protein>
    <submittedName>
        <fullName evidence="1">Uncharacterized protein</fullName>
    </submittedName>
</protein>
<dbReference type="EMBL" id="JAULSN010000001">
    <property type="protein sequence ID" value="KAK3382846.1"/>
    <property type="molecule type" value="Genomic_DNA"/>
</dbReference>